<gene>
    <name evidence="2" type="ORF">IAA45_01055</name>
</gene>
<reference evidence="2" key="2">
    <citation type="submission" date="2021-04" db="EMBL/GenBank/DDBJ databases">
        <authorList>
            <person name="Gilroy R."/>
        </authorList>
    </citation>
    <scope>NUCLEOTIDE SEQUENCE</scope>
    <source>
        <strain evidence="2">ChiSjej1B19-8411</strain>
    </source>
</reference>
<dbReference type="Proteomes" id="UP000886817">
    <property type="component" value="Unassembled WGS sequence"/>
</dbReference>
<dbReference type="AlphaFoldDB" id="A0A9D1WFI1"/>
<keyword evidence="1" id="KW-0472">Membrane</keyword>
<protein>
    <submittedName>
        <fullName evidence="2">DUF1700 domain-containing protein</fullName>
    </submittedName>
</protein>
<accession>A0A9D1WFI1</accession>
<keyword evidence="1" id="KW-0812">Transmembrane</keyword>
<evidence type="ECO:0000313" key="2">
    <source>
        <dbReference type="EMBL" id="HIX58295.1"/>
    </source>
</evidence>
<feature type="transmembrane region" description="Helical" evidence="1">
    <location>
        <begin position="81"/>
        <end position="113"/>
    </location>
</feature>
<name>A0A9D1WFI1_9FIRM</name>
<dbReference type="EMBL" id="DXEX01000027">
    <property type="protein sequence ID" value="HIX58295.1"/>
    <property type="molecule type" value="Genomic_DNA"/>
</dbReference>
<evidence type="ECO:0000313" key="3">
    <source>
        <dbReference type="Proteomes" id="UP000886817"/>
    </source>
</evidence>
<proteinExistence type="predicted"/>
<evidence type="ECO:0000256" key="1">
    <source>
        <dbReference type="SAM" id="Phobius"/>
    </source>
</evidence>
<reference evidence="2" key="1">
    <citation type="journal article" date="2021" name="PeerJ">
        <title>Extensive microbial diversity within the chicken gut microbiome revealed by metagenomics and culture.</title>
        <authorList>
            <person name="Gilroy R."/>
            <person name="Ravi A."/>
            <person name="Getino M."/>
            <person name="Pursley I."/>
            <person name="Horton D.L."/>
            <person name="Alikhan N.F."/>
            <person name="Baker D."/>
            <person name="Gharbi K."/>
            <person name="Hall N."/>
            <person name="Watson M."/>
            <person name="Adriaenssens E.M."/>
            <person name="Foster-Nyarko E."/>
            <person name="Jarju S."/>
            <person name="Secka A."/>
            <person name="Antonio M."/>
            <person name="Oren A."/>
            <person name="Chaudhuri R.R."/>
            <person name="La Ragione R."/>
            <person name="Hildebrand F."/>
            <person name="Pallen M.J."/>
        </authorList>
    </citation>
    <scope>NUCLEOTIDE SEQUENCE</scope>
    <source>
        <strain evidence="2">ChiSjej1B19-8411</strain>
    </source>
</reference>
<sequence length="198" mass="21479">MTRNDYLKRLSGKLKRLPREDYEIAMEYFTEYFEEAGPENEQQAITDLGSPEDAADAIIRDLAYRQLDSGKKGFRRGISTVWIVILAIFASPIAVPVAIAVCAVLFALLAAIFSVLLSAAIVVLCAAGISVVAILAGIWISFQSPVNGITTLGAGLLGIGLSIVIAYAAVWICRKLILILIRLFKKLVKKGGTLHEEK</sequence>
<comment type="caution">
    <text evidence="2">The sequence shown here is derived from an EMBL/GenBank/DDBJ whole genome shotgun (WGS) entry which is preliminary data.</text>
</comment>
<dbReference type="Pfam" id="PF22564">
    <property type="entry name" value="HAAS"/>
    <property type="match status" value="1"/>
</dbReference>
<feature type="transmembrane region" description="Helical" evidence="1">
    <location>
        <begin position="119"/>
        <end position="140"/>
    </location>
</feature>
<organism evidence="2 3">
    <name type="scientific">Candidatus Blautia gallistercoris</name>
    <dbReference type="NCBI Taxonomy" id="2838490"/>
    <lineage>
        <taxon>Bacteria</taxon>
        <taxon>Bacillati</taxon>
        <taxon>Bacillota</taxon>
        <taxon>Clostridia</taxon>
        <taxon>Lachnospirales</taxon>
        <taxon>Lachnospiraceae</taxon>
        <taxon>Blautia</taxon>
    </lineage>
</organism>
<feature type="transmembrane region" description="Helical" evidence="1">
    <location>
        <begin position="152"/>
        <end position="172"/>
    </location>
</feature>
<keyword evidence="1" id="KW-1133">Transmembrane helix</keyword>